<comment type="caution">
    <text evidence="3">The sequence shown here is derived from an EMBL/GenBank/DDBJ whole genome shotgun (WGS) entry which is preliminary data.</text>
</comment>
<dbReference type="PANTHER" id="PTHR47332:SF4">
    <property type="entry name" value="SET DOMAIN-CONTAINING PROTEIN 5"/>
    <property type="match status" value="1"/>
</dbReference>
<dbReference type="EMBL" id="JABCKI010005936">
    <property type="protein sequence ID" value="KAG5636415.1"/>
    <property type="molecule type" value="Genomic_DNA"/>
</dbReference>
<reference evidence="3" key="2">
    <citation type="submission" date="2021-10" db="EMBL/GenBank/DDBJ databases">
        <title>Phylogenomics reveals ancestral predisposition of the termite-cultivated fungus Termitomyces towards a domesticated lifestyle.</title>
        <authorList>
            <person name="Auxier B."/>
            <person name="Grum-Grzhimaylo A."/>
            <person name="Cardenas M.E."/>
            <person name="Lodge J.D."/>
            <person name="Laessoe T."/>
            <person name="Pedersen O."/>
            <person name="Smith M.E."/>
            <person name="Kuyper T.W."/>
            <person name="Franco-Molano E.A."/>
            <person name="Baroni T.J."/>
            <person name="Aanen D.K."/>
        </authorList>
    </citation>
    <scope>NUCLEOTIDE SEQUENCE</scope>
    <source>
        <strain evidence="3">D49</strain>
    </source>
</reference>
<dbReference type="CDD" id="cd20071">
    <property type="entry name" value="SET_SMYD"/>
    <property type="match status" value="1"/>
</dbReference>
<evidence type="ECO:0000256" key="1">
    <source>
        <dbReference type="SAM" id="MobiDB-lite"/>
    </source>
</evidence>
<dbReference type="SUPFAM" id="SSF82199">
    <property type="entry name" value="SET domain"/>
    <property type="match status" value="1"/>
</dbReference>
<evidence type="ECO:0000313" key="4">
    <source>
        <dbReference type="Proteomes" id="UP000717328"/>
    </source>
</evidence>
<dbReference type="PANTHER" id="PTHR47332">
    <property type="entry name" value="SET DOMAIN-CONTAINING PROTEIN 5"/>
    <property type="match status" value="1"/>
</dbReference>
<feature type="compositionally biased region" description="Low complexity" evidence="1">
    <location>
        <begin position="378"/>
        <end position="388"/>
    </location>
</feature>
<protein>
    <recommendedName>
        <fullName evidence="2">SET domain-containing protein</fullName>
    </recommendedName>
</protein>
<organism evidence="3 4">
    <name type="scientific">Sphagnurus paluster</name>
    <dbReference type="NCBI Taxonomy" id="117069"/>
    <lineage>
        <taxon>Eukaryota</taxon>
        <taxon>Fungi</taxon>
        <taxon>Dikarya</taxon>
        <taxon>Basidiomycota</taxon>
        <taxon>Agaricomycotina</taxon>
        <taxon>Agaricomycetes</taxon>
        <taxon>Agaricomycetidae</taxon>
        <taxon>Agaricales</taxon>
        <taxon>Tricholomatineae</taxon>
        <taxon>Lyophyllaceae</taxon>
        <taxon>Sphagnurus</taxon>
    </lineage>
</organism>
<gene>
    <name evidence="3" type="ORF">H0H81_008125</name>
</gene>
<sequence>MSSSSPSSSRFSIQTLYFDDAPDKPCAMLIDNRIVPHLPTPARPARLTPLGADGTPSFEIRSAGEHKGLGMFATRPIQTGALILVEHPTILVPANVTLTHDARTAAYQGLSAALPQHRRDELFTMANCRDPEECATAEEGIARTNGAAVELGHPDEIETDAREYGAVFLTMNRSNHSCGPNAAHKWDLESFSSSLYALRPISPGEEITIIYTDVTQPRDARRARLYAHYGFTCACAFCALPPAESAASDAARAELREWRHTRPVFAGWATDMCRADDFVLSSHMAALELIEREGLQGMESAFVRDVCLCWAVLGDEAKFREWAERLERLSEVRDPVMAREVRRWLEDPKGKVPKWGWRSVQRKQMAKRKKAVEEEPSSPESYYSPLLF</sequence>
<reference evidence="3" key="1">
    <citation type="submission" date="2021-02" db="EMBL/GenBank/DDBJ databases">
        <authorList>
            <person name="Nieuwenhuis M."/>
            <person name="Van De Peppel L.J.J."/>
        </authorList>
    </citation>
    <scope>NUCLEOTIDE SEQUENCE</scope>
    <source>
        <strain evidence="3">D49</strain>
    </source>
</reference>
<accession>A0A9P7FW88</accession>
<proteinExistence type="predicted"/>
<dbReference type="InterPro" id="IPR046341">
    <property type="entry name" value="SET_dom_sf"/>
</dbReference>
<feature type="domain" description="SET" evidence="2">
    <location>
        <begin position="56"/>
        <end position="212"/>
    </location>
</feature>
<dbReference type="Gene3D" id="2.170.270.10">
    <property type="entry name" value="SET domain"/>
    <property type="match status" value="1"/>
</dbReference>
<dbReference type="OrthoDB" id="265717at2759"/>
<evidence type="ECO:0000259" key="2">
    <source>
        <dbReference type="PROSITE" id="PS50280"/>
    </source>
</evidence>
<dbReference type="InterPro" id="IPR053185">
    <property type="entry name" value="SET_domain_protein"/>
</dbReference>
<dbReference type="SMART" id="SM00317">
    <property type="entry name" value="SET"/>
    <property type="match status" value="1"/>
</dbReference>
<name>A0A9P7FW88_9AGAR</name>
<dbReference type="InterPro" id="IPR001214">
    <property type="entry name" value="SET_dom"/>
</dbReference>
<feature type="region of interest" description="Disordered" evidence="1">
    <location>
        <begin position="367"/>
        <end position="388"/>
    </location>
</feature>
<keyword evidence="4" id="KW-1185">Reference proteome</keyword>
<dbReference type="PROSITE" id="PS50280">
    <property type="entry name" value="SET"/>
    <property type="match status" value="1"/>
</dbReference>
<dbReference type="AlphaFoldDB" id="A0A9P7FW88"/>
<dbReference type="Proteomes" id="UP000717328">
    <property type="component" value="Unassembled WGS sequence"/>
</dbReference>
<evidence type="ECO:0000313" key="3">
    <source>
        <dbReference type="EMBL" id="KAG5636415.1"/>
    </source>
</evidence>
<dbReference type="Pfam" id="PF00856">
    <property type="entry name" value="SET"/>
    <property type="match status" value="1"/>
</dbReference>